<sequence>MPRSSAPAPRSSSLPRRPHRAGQPPQAASQRRDLNDDNWENINDLDFGDLTASSISAEEAARLAAARANRQPPAEPSLGLDAAMGQLPELDAISPQQQAQLTAAHRRAELQGERFLGRNDAPVNAAMASETESAAPSAPFPAAAPAVSTNGLPQGMGMTQGLAMTQGMGLPQGMPSGLQFSSPAQAVATAQQGRTQAQPFFGGAAQGQHPSPAPLAATSPRPVPMAPAAPAQPTMPHAALAEFSADPAMANVVMAQPRAFATGNSSTAFAATSPQEALAAAAAPLASAAQKAPTPAPVPTPTPTPAPYRAPSNLESAVEQVHHNIFGESFHKPPRPQPRSPKEFEVRPEEIQRRSAEIWGSSNNDTAPHAAAPALDAASALDATTATTAALSENIDANAVSGPSATSNNQGPSLSTRVFGTAGAAWQNGGVMPPAATSAGAEPVLNGTVSQALPTAGMGSVGTAAIFHQGTPESARSSGSAAREQSADDDMPLRNPNAPSTLINGLAFDFKNKTAEEVNQGIAAVIRNTPATPQTPMGTPLKTNPNSTLSYTQRAFAALNQLDANSTKISGISTALTQRQVRQEPNTNTLIMTSKTPAAAPSPQPQATASSLLNSLNERHTTTIFSDNRGRIVSDDLGRFTHESDLVNAGHPRQQGAFQFSAPTQGATSPNSAVTSTLSHGATAVSMAPHRNGSLTVDLTSSLGTLGEEYDPLGKARLSASGTPSAAVQSSNSDAAPQSSTSPAMTTAAAASTEPQENTTGNMSAIRELTPPFAAFDREESARPNNTSKLFSAGTTGASIISSDHDPSLMGPEDKDASSNHRASASPTATTFTTVDASSNATTEAAPHSLEALSQVISAAQSLKKEINQVSSSLGHKSSSYHPESSESEENAEFTATPVGGSGIASKREIPDIDTIFASLNSKSKEIEQQARATLPDLDLNEAKAKGLFKGEVPAKAPPSFTMAEQESEAEGATSDSSTSSTGAAAASASASASATADNATITEAAKELHTLQQELQQATTEVQELSADLQQQQQQQSTKESKWFNPLSGARPEMSNPLANPQHRDPGFTLSSEDDDSAAAAPLTAPAPAATPTSVAPAAAAPAVPAPAVPAAPVPAAPTAETISPAQPAGFVNTSSEQPSAAASAAPASAPAPTPASAPAAPTATAASPVTPQGAPAAVPAPATAV</sequence>
<feature type="compositionally biased region" description="Low complexity" evidence="1">
    <location>
        <begin position="1017"/>
        <end position="1037"/>
    </location>
</feature>
<feature type="compositionally biased region" description="Low complexity" evidence="1">
    <location>
        <begin position="1140"/>
        <end position="1150"/>
    </location>
</feature>
<accession>A0A948TG28</accession>
<feature type="compositionally biased region" description="Low complexity" evidence="1">
    <location>
        <begin position="1079"/>
        <end position="1104"/>
    </location>
</feature>
<dbReference type="AlphaFoldDB" id="A0A948TG28"/>
<feature type="region of interest" description="Disordered" evidence="1">
    <location>
        <begin position="1017"/>
        <end position="1187"/>
    </location>
</feature>
<feature type="region of interest" description="Disordered" evidence="1">
    <location>
        <begin position="779"/>
        <end position="843"/>
    </location>
</feature>
<feature type="region of interest" description="Disordered" evidence="1">
    <location>
        <begin position="327"/>
        <end position="353"/>
    </location>
</feature>
<feature type="region of interest" description="Disordered" evidence="1">
    <location>
        <begin position="202"/>
        <end position="221"/>
    </location>
</feature>
<feature type="non-terminal residue" evidence="2">
    <location>
        <position position="1187"/>
    </location>
</feature>
<proteinExistence type="predicted"/>
<dbReference type="EMBL" id="JAHLFE010000096">
    <property type="protein sequence ID" value="MBU3844190.1"/>
    <property type="molecule type" value="Genomic_DNA"/>
</dbReference>
<feature type="compositionally biased region" description="Low complexity" evidence="1">
    <location>
        <begin position="823"/>
        <end position="839"/>
    </location>
</feature>
<reference evidence="2" key="2">
    <citation type="submission" date="2021-04" db="EMBL/GenBank/DDBJ databases">
        <authorList>
            <person name="Gilroy R."/>
        </authorList>
    </citation>
    <scope>NUCLEOTIDE SEQUENCE</scope>
    <source>
        <strain evidence="2">378</strain>
    </source>
</reference>
<feature type="compositionally biased region" description="Low complexity" evidence="1">
    <location>
        <begin position="971"/>
        <end position="998"/>
    </location>
</feature>
<feature type="compositionally biased region" description="Low complexity" evidence="1">
    <location>
        <begin position="473"/>
        <end position="484"/>
    </location>
</feature>
<dbReference type="Proteomes" id="UP000733611">
    <property type="component" value="Unassembled WGS sequence"/>
</dbReference>
<feature type="region of interest" description="Disordered" evidence="1">
    <location>
        <begin position="715"/>
        <end position="763"/>
    </location>
</feature>
<evidence type="ECO:0000313" key="2">
    <source>
        <dbReference type="EMBL" id="MBU3844190.1"/>
    </source>
</evidence>
<feature type="compositionally biased region" description="Pro residues" evidence="1">
    <location>
        <begin position="294"/>
        <end position="308"/>
    </location>
</feature>
<gene>
    <name evidence="2" type="ORF">H9847_04885</name>
</gene>
<feature type="region of interest" description="Disordered" evidence="1">
    <location>
        <begin position="290"/>
        <end position="311"/>
    </location>
</feature>
<feature type="region of interest" description="Disordered" evidence="1">
    <location>
        <begin position="950"/>
        <end position="998"/>
    </location>
</feature>
<feature type="compositionally biased region" description="Low complexity" evidence="1">
    <location>
        <begin position="735"/>
        <end position="753"/>
    </location>
</feature>
<feature type="compositionally biased region" description="Polar residues" evidence="1">
    <location>
        <begin position="783"/>
        <end position="802"/>
    </location>
</feature>
<feature type="region of interest" description="Disordered" evidence="1">
    <location>
        <begin position="1"/>
        <end position="40"/>
    </location>
</feature>
<feature type="region of interest" description="Disordered" evidence="1">
    <location>
        <begin position="870"/>
        <end position="907"/>
    </location>
</feature>
<feature type="compositionally biased region" description="Polar residues" evidence="1">
    <location>
        <begin position="754"/>
        <end position="763"/>
    </location>
</feature>
<feature type="compositionally biased region" description="Basic and acidic residues" evidence="1">
    <location>
        <begin position="340"/>
        <end position="353"/>
    </location>
</feature>
<feature type="region of interest" description="Disordered" evidence="1">
    <location>
        <begin position="470"/>
        <end position="495"/>
    </location>
</feature>
<feature type="compositionally biased region" description="Polar residues" evidence="1">
    <location>
        <begin position="720"/>
        <end position="734"/>
    </location>
</feature>
<comment type="caution">
    <text evidence="2">The sequence shown here is derived from an EMBL/GenBank/DDBJ whole genome shotgun (WGS) entry which is preliminary data.</text>
</comment>
<feature type="compositionally biased region" description="Low complexity" evidence="1">
    <location>
        <begin position="1158"/>
        <end position="1187"/>
    </location>
</feature>
<evidence type="ECO:0000313" key="3">
    <source>
        <dbReference type="Proteomes" id="UP000733611"/>
    </source>
</evidence>
<feature type="compositionally biased region" description="Low complexity" evidence="1">
    <location>
        <begin position="1"/>
        <end position="15"/>
    </location>
</feature>
<reference evidence="2" key="1">
    <citation type="journal article" date="2021" name="PeerJ">
        <title>Extensive microbial diversity within the chicken gut microbiome revealed by metagenomics and culture.</title>
        <authorList>
            <person name="Gilroy R."/>
            <person name="Ravi A."/>
            <person name="Getino M."/>
            <person name="Pursley I."/>
            <person name="Horton D.L."/>
            <person name="Alikhan N.F."/>
            <person name="Baker D."/>
            <person name="Gharbi K."/>
            <person name="Hall N."/>
            <person name="Watson M."/>
            <person name="Adriaenssens E.M."/>
            <person name="Foster-Nyarko E."/>
            <person name="Jarju S."/>
            <person name="Secka A."/>
            <person name="Antonio M."/>
            <person name="Oren A."/>
            <person name="Chaudhuri R.R."/>
            <person name="La Ragione R."/>
            <person name="Hildebrand F."/>
            <person name="Pallen M.J."/>
        </authorList>
    </citation>
    <scope>NUCLEOTIDE SEQUENCE</scope>
    <source>
        <strain evidence="2">378</strain>
    </source>
</reference>
<feature type="compositionally biased region" description="Low complexity" evidence="1">
    <location>
        <begin position="871"/>
        <end position="883"/>
    </location>
</feature>
<feature type="compositionally biased region" description="Pro residues" evidence="1">
    <location>
        <begin position="1105"/>
        <end position="1117"/>
    </location>
</feature>
<protein>
    <submittedName>
        <fullName evidence="2">Uncharacterized protein</fullName>
    </submittedName>
</protein>
<evidence type="ECO:0000256" key="1">
    <source>
        <dbReference type="SAM" id="MobiDB-lite"/>
    </source>
</evidence>
<organism evidence="2 3">
    <name type="scientific">Candidatus Anaerobiospirillum pullicola</name>
    <dbReference type="NCBI Taxonomy" id="2838451"/>
    <lineage>
        <taxon>Bacteria</taxon>
        <taxon>Pseudomonadati</taxon>
        <taxon>Pseudomonadota</taxon>
        <taxon>Gammaproteobacteria</taxon>
        <taxon>Aeromonadales</taxon>
        <taxon>Succinivibrionaceae</taxon>
        <taxon>Anaerobiospirillum</taxon>
    </lineage>
</organism>
<name>A0A948TG28_9GAMM</name>
<feature type="compositionally biased region" description="Basic and acidic residues" evidence="1">
    <location>
        <begin position="803"/>
        <end position="819"/>
    </location>
</feature>